<dbReference type="EMBL" id="VSSQ01108745">
    <property type="protein sequence ID" value="MPN47328.1"/>
    <property type="molecule type" value="Genomic_DNA"/>
</dbReference>
<organism evidence="2">
    <name type="scientific">bioreactor metagenome</name>
    <dbReference type="NCBI Taxonomy" id="1076179"/>
    <lineage>
        <taxon>unclassified sequences</taxon>
        <taxon>metagenomes</taxon>
        <taxon>ecological metagenomes</taxon>
    </lineage>
</organism>
<feature type="domain" description="LysM" evidence="1">
    <location>
        <begin position="48"/>
        <end position="97"/>
    </location>
</feature>
<accession>A0A645I7T9</accession>
<dbReference type="InterPro" id="IPR018392">
    <property type="entry name" value="LysM"/>
</dbReference>
<dbReference type="PROSITE" id="PS51782">
    <property type="entry name" value="LYSM"/>
    <property type="match status" value="1"/>
</dbReference>
<dbReference type="Gene3D" id="3.10.350.10">
    <property type="entry name" value="LysM domain"/>
    <property type="match status" value="1"/>
</dbReference>
<keyword evidence="2" id="KW-0131">Cell cycle</keyword>
<protein>
    <submittedName>
        <fullName evidence="2">Cell division suppressor protein YneA</fullName>
    </submittedName>
</protein>
<comment type="caution">
    <text evidence="2">The sequence shown here is derived from an EMBL/GenBank/DDBJ whole genome shotgun (WGS) entry which is preliminary data.</text>
</comment>
<dbReference type="InterPro" id="IPR036779">
    <property type="entry name" value="LysM_dom_sf"/>
</dbReference>
<dbReference type="SMART" id="SM00257">
    <property type="entry name" value="LysM"/>
    <property type="match status" value="1"/>
</dbReference>
<proteinExistence type="predicted"/>
<dbReference type="SUPFAM" id="SSF54106">
    <property type="entry name" value="LysM domain"/>
    <property type="match status" value="1"/>
</dbReference>
<name>A0A645I7T9_9ZZZZ</name>
<gene>
    <name evidence="2" type="primary">yneA_9</name>
    <name evidence="2" type="ORF">SDC9_194930</name>
</gene>
<keyword evidence="2" id="KW-0132">Cell division</keyword>
<reference evidence="2" key="1">
    <citation type="submission" date="2019-08" db="EMBL/GenBank/DDBJ databases">
        <authorList>
            <person name="Kucharzyk K."/>
            <person name="Murdoch R.W."/>
            <person name="Higgins S."/>
            <person name="Loffler F."/>
        </authorList>
    </citation>
    <scope>NUCLEOTIDE SEQUENCE</scope>
</reference>
<sequence>MIILNRYKITDMRRFKRFMFASILLISILTFSLILTFNAYSKDIPEFDYISVEEGDTLWSIASTYAGDREIREIVYNISKVNNIQNAAIYPGDIIKIPIDIIK</sequence>
<dbReference type="CDD" id="cd00118">
    <property type="entry name" value="LysM"/>
    <property type="match status" value="1"/>
</dbReference>
<evidence type="ECO:0000259" key="1">
    <source>
        <dbReference type="PROSITE" id="PS51782"/>
    </source>
</evidence>
<evidence type="ECO:0000313" key="2">
    <source>
        <dbReference type="EMBL" id="MPN47328.1"/>
    </source>
</evidence>
<dbReference type="Pfam" id="PF01476">
    <property type="entry name" value="LysM"/>
    <property type="match status" value="1"/>
</dbReference>
<dbReference type="AlphaFoldDB" id="A0A645I7T9"/>
<dbReference type="GO" id="GO:0051301">
    <property type="term" value="P:cell division"/>
    <property type="evidence" value="ECO:0007669"/>
    <property type="project" value="UniProtKB-KW"/>
</dbReference>